<comment type="caution">
    <text evidence="2">The sequence shown here is derived from an EMBL/GenBank/DDBJ whole genome shotgun (WGS) entry which is preliminary data.</text>
</comment>
<dbReference type="EMBL" id="JBHIRY010000023">
    <property type="protein sequence ID" value="MFB5762704.1"/>
    <property type="molecule type" value="Genomic_DNA"/>
</dbReference>
<organism evidence="2 3">
    <name type="scientific">Paenibacillus medicaginis</name>
    <dbReference type="NCBI Taxonomy" id="1470560"/>
    <lineage>
        <taxon>Bacteria</taxon>
        <taxon>Bacillati</taxon>
        <taxon>Bacillota</taxon>
        <taxon>Bacilli</taxon>
        <taxon>Bacillales</taxon>
        <taxon>Paenibacillaceae</taxon>
        <taxon>Paenibacillus</taxon>
    </lineage>
</organism>
<protein>
    <submittedName>
        <fullName evidence="2">Uncharacterized protein</fullName>
    </submittedName>
</protein>
<dbReference type="RefSeq" id="WP_375521795.1">
    <property type="nucleotide sequence ID" value="NZ_JBHIRY010000023.1"/>
</dbReference>
<keyword evidence="3" id="KW-1185">Reference proteome</keyword>
<evidence type="ECO:0000313" key="2">
    <source>
        <dbReference type="EMBL" id="MFB5762704.1"/>
    </source>
</evidence>
<evidence type="ECO:0000256" key="1">
    <source>
        <dbReference type="SAM" id="Phobius"/>
    </source>
</evidence>
<keyword evidence="1" id="KW-0812">Transmembrane</keyword>
<accession>A0ABV5C5A9</accession>
<evidence type="ECO:0000313" key="3">
    <source>
        <dbReference type="Proteomes" id="UP001580430"/>
    </source>
</evidence>
<sequence>MRRKRKNKGKIRDIAEQYMIGVAIGLTVGLLLTVIQRLWK</sequence>
<dbReference type="Proteomes" id="UP001580430">
    <property type="component" value="Unassembled WGS sequence"/>
</dbReference>
<gene>
    <name evidence="2" type="ORF">ACE5LO_20185</name>
</gene>
<proteinExistence type="predicted"/>
<name>A0ABV5C5A9_9BACL</name>
<keyword evidence="1" id="KW-1133">Transmembrane helix</keyword>
<feature type="transmembrane region" description="Helical" evidence="1">
    <location>
        <begin position="20"/>
        <end position="39"/>
    </location>
</feature>
<keyword evidence="1" id="KW-0472">Membrane</keyword>
<reference evidence="2 3" key="1">
    <citation type="submission" date="2024-09" db="EMBL/GenBank/DDBJ databases">
        <title>Paenibacillus zeirhizospherea sp. nov., isolated from surface of the maize (Zea mays) roots in a horticulture field, Hungary.</title>
        <authorList>
            <person name="Marton D."/>
            <person name="Farkas M."/>
            <person name="Bedics A."/>
            <person name="Toth E."/>
            <person name="Tancsics A."/>
            <person name="Boka K."/>
            <person name="Marati G."/>
            <person name="Kriszt B."/>
            <person name="Cserhati M."/>
        </authorList>
    </citation>
    <scope>NUCLEOTIDE SEQUENCE [LARGE SCALE GENOMIC DNA]</scope>
    <source>
        <strain evidence="2 3">JCM 18446</strain>
    </source>
</reference>